<evidence type="ECO:0000256" key="7">
    <source>
        <dbReference type="SAM" id="Phobius"/>
    </source>
</evidence>
<feature type="transmembrane region" description="Helical" evidence="7">
    <location>
        <begin position="291"/>
        <end position="310"/>
    </location>
</feature>
<feature type="transmembrane region" description="Helical" evidence="7">
    <location>
        <begin position="31"/>
        <end position="49"/>
    </location>
</feature>
<keyword evidence="2" id="KW-1003">Cell membrane</keyword>
<evidence type="ECO:0000313" key="8">
    <source>
        <dbReference type="EMBL" id="MFC3687989.1"/>
    </source>
</evidence>
<name>A0ABV7WDU7_9MICO</name>
<evidence type="ECO:0000256" key="6">
    <source>
        <dbReference type="SAM" id="MobiDB-lite"/>
    </source>
</evidence>
<feature type="transmembrane region" description="Helical" evidence="7">
    <location>
        <begin position="189"/>
        <end position="208"/>
    </location>
</feature>
<keyword evidence="4 7" id="KW-1133">Transmembrane helix</keyword>
<feature type="transmembrane region" description="Helical" evidence="7">
    <location>
        <begin position="88"/>
        <end position="106"/>
    </location>
</feature>
<proteinExistence type="predicted"/>
<feature type="transmembrane region" description="Helical" evidence="7">
    <location>
        <begin position="229"/>
        <end position="254"/>
    </location>
</feature>
<gene>
    <name evidence="8" type="ORF">ACFOLH_06500</name>
</gene>
<accession>A0ABV7WDU7</accession>
<feature type="transmembrane region" description="Helical" evidence="7">
    <location>
        <begin position="316"/>
        <end position="333"/>
    </location>
</feature>
<comment type="caution">
    <text evidence="8">The sequence shown here is derived from an EMBL/GenBank/DDBJ whole genome shotgun (WGS) entry which is preliminary data.</text>
</comment>
<keyword evidence="3 7" id="KW-0812">Transmembrane</keyword>
<dbReference type="InterPro" id="IPR001851">
    <property type="entry name" value="ABC_transp_permease"/>
</dbReference>
<keyword evidence="5 7" id="KW-0472">Membrane</keyword>
<feature type="transmembrane region" description="Helical" evidence="7">
    <location>
        <begin position="113"/>
        <end position="136"/>
    </location>
</feature>
<evidence type="ECO:0000256" key="3">
    <source>
        <dbReference type="ARBA" id="ARBA00022692"/>
    </source>
</evidence>
<dbReference type="CDD" id="cd06579">
    <property type="entry name" value="TM_PBP1_transp_AraH_like"/>
    <property type="match status" value="1"/>
</dbReference>
<organism evidence="8 9">
    <name type="scientific">Aquipuribacter hungaricus</name>
    <dbReference type="NCBI Taxonomy" id="545624"/>
    <lineage>
        <taxon>Bacteria</taxon>
        <taxon>Bacillati</taxon>
        <taxon>Actinomycetota</taxon>
        <taxon>Actinomycetes</taxon>
        <taxon>Micrococcales</taxon>
        <taxon>Intrasporangiaceae</taxon>
        <taxon>Aquipuribacter</taxon>
    </lineage>
</organism>
<keyword evidence="9" id="KW-1185">Reference proteome</keyword>
<dbReference type="Pfam" id="PF02653">
    <property type="entry name" value="BPD_transp_2"/>
    <property type="match status" value="1"/>
</dbReference>
<dbReference type="RefSeq" id="WP_340293120.1">
    <property type="nucleotide sequence ID" value="NZ_JBBEOI010000096.1"/>
</dbReference>
<evidence type="ECO:0000256" key="5">
    <source>
        <dbReference type="ARBA" id="ARBA00023136"/>
    </source>
</evidence>
<evidence type="ECO:0000256" key="2">
    <source>
        <dbReference type="ARBA" id="ARBA00022475"/>
    </source>
</evidence>
<evidence type="ECO:0000256" key="1">
    <source>
        <dbReference type="ARBA" id="ARBA00004651"/>
    </source>
</evidence>
<reference evidence="9" key="1">
    <citation type="journal article" date="2019" name="Int. J. Syst. Evol. Microbiol.">
        <title>The Global Catalogue of Microorganisms (GCM) 10K type strain sequencing project: providing services to taxonomists for standard genome sequencing and annotation.</title>
        <authorList>
            <consortium name="The Broad Institute Genomics Platform"/>
            <consortium name="The Broad Institute Genome Sequencing Center for Infectious Disease"/>
            <person name="Wu L."/>
            <person name="Ma J."/>
        </authorList>
    </citation>
    <scope>NUCLEOTIDE SEQUENCE [LARGE SCALE GENOMIC DNA]</scope>
    <source>
        <strain evidence="9">NCAIM B.02333</strain>
    </source>
</reference>
<feature type="transmembrane region" description="Helical" evidence="7">
    <location>
        <begin position="61"/>
        <end position="82"/>
    </location>
</feature>
<feature type="compositionally biased region" description="Polar residues" evidence="6">
    <location>
        <begin position="1"/>
        <end position="22"/>
    </location>
</feature>
<dbReference type="EMBL" id="JBHRWW010000003">
    <property type="protein sequence ID" value="MFC3687989.1"/>
    <property type="molecule type" value="Genomic_DNA"/>
</dbReference>
<evidence type="ECO:0000256" key="4">
    <source>
        <dbReference type="ARBA" id="ARBA00022989"/>
    </source>
</evidence>
<comment type="subcellular location">
    <subcellularLocation>
        <location evidence="1">Cell membrane</location>
        <topology evidence="1">Multi-pass membrane protein</topology>
    </subcellularLocation>
</comment>
<feature type="region of interest" description="Disordered" evidence="6">
    <location>
        <begin position="1"/>
        <end position="23"/>
    </location>
</feature>
<dbReference type="PANTHER" id="PTHR32196">
    <property type="entry name" value="ABC TRANSPORTER PERMEASE PROTEIN YPHD-RELATED-RELATED"/>
    <property type="match status" value="1"/>
</dbReference>
<sequence>MSTTTASGSRTDPRSQSPSGSVAETLRRVPAQLWVAYGLVLACLLLLAVSSEGGLTLPRLLRILSNAAPLGVVAIAQTIVIVNRGIDLSVGPVMNTAAILTALLSASPGARPLTTTVLVVLAGGGIGLLTGLLLAFTKIPPLLGTLATATVIQGVYSLATRGQPRGSVPDGLRDLADGRVLGSPASASLLVWLGLLVAVGAVLARTVAGQRFYAVGANPRAARLSGVPVRAHTVAAYCASGALAAVAGILLVAYSGSPSLTAADPYTLNSVVAAVIGGAALAGGTGSMTGTFAGVAVLALLTTVLNSFSVPSPVQLVVNGAVLVAMLLLNSRLTRSRRR</sequence>
<feature type="transmembrane region" description="Helical" evidence="7">
    <location>
        <begin position="266"/>
        <end position="284"/>
    </location>
</feature>
<evidence type="ECO:0000313" key="9">
    <source>
        <dbReference type="Proteomes" id="UP001595685"/>
    </source>
</evidence>
<dbReference type="Proteomes" id="UP001595685">
    <property type="component" value="Unassembled WGS sequence"/>
</dbReference>
<protein>
    <submittedName>
        <fullName evidence="8">ABC transporter permease</fullName>
    </submittedName>
</protein>